<feature type="domain" description="Tetrahydrofolate dehydrogenase/cyclohydrolase catalytic" evidence="14">
    <location>
        <begin position="5"/>
        <end position="119"/>
    </location>
</feature>
<evidence type="ECO:0000256" key="10">
    <source>
        <dbReference type="ARBA" id="ARBA00023167"/>
    </source>
</evidence>
<dbReference type="FunFam" id="3.40.50.10860:FF:000005">
    <property type="entry name" value="C-1-tetrahydrofolate synthase, cytoplasmic, putative"/>
    <property type="match status" value="1"/>
</dbReference>
<dbReference type="EMBL" id="BMOY01000032">
    <property type="protein sequence ID" value="GGJ10157.1"/>
    <property type="molecule type" value="Genomic_DNA"/>
</dbReference>
<feature type="binding site" evidence="12">
    <location>
        <begin position="164"/>
        <end position="166"/>
    </location>
    <ligand>
        <name>NADP(+)</name>
        <dbReference type="ChEBI" id="CHEBI:58349"/>
    </ligand>
</feature>
<feature type="domain" description="Tetrahydrofolate dehydrogenase/cyclohydrolase NAD(P)-binding" evidence="15">
    <location>
        <begin position="138"/>
        <end position="277"/>
    </location>
</feature>
<dbReference type="GO" id="GO:0004477">
    <property type="term" value="F:methenyltetrahydrofolate cyclohydrolase activity"/>
    <property type="evidence" value="ECO:0007669"/>
    <property type="project" value="UniProtKB-UniRule"/>
</dbReference>
<dbReference type="GO" id="GO:0004488">
    <property type="term" value="F:methylenetetrahydrofolate dehydrogenase (NADP+) activity"/>
    <property type="evidence" value="ECO:0007669"/>
    <property type="project" value="UniProtKB-UniRule"/>
</dbReference>
<evidence type="ECO:0000256" key="6">
    <source>
        <dbReference type="ARBA" id="ARBA00022801"/>
    </source>
</evidence>
<keyword evidence="6 12" id="KW-0378">Hydrolase</keyword>
<comment type="caution">
    <text evidence="16">The sequence shown here is derived from an EMBL/GenBank/DDBJ whole genome shotgun (WGS) entry which is preliminary data.</text>
</comment>
<comment type="catalytic activity">
    <reaction evidence="12">
        <text>(6R)-5,10-methylene-5,6,7,8-tetrahydrofolate + NADP(+) = (6R)-5,10-methenyltetrahydrofolate + NADPH</text>
        <dbReference type="Rhea" id="RHEA:22812"/>
        <dbReference type="ChEBI" id="CHEBI:15636"/>
        <dbReference type="ChEBI" id="CHEBI:57455"/>
        <dbReference type="ChEBI" id="CHEBI:57783"/>
        <dbReference type="ChEBI" id="CHEBI:58349"/>
        <dbReference type="EC" id="1.5.1.5"/>
    </reaction>
</comment>
<dbReference type="InterPro" id="IPR036291">
    <property type="entry name" value="NAD(P)-bd_dom_sf"/>
</dbReference>
<dbReference type="GO" id="GO:0006164">
    <property type="term" value="P:purine nucleotide biosynthetic process"/>
    <property type="evidence" value="ECO:0007669"/>
    <property type="project" value="UniProtKB-KW"/>
</dbReference>
<dbReference type="GO" id="GO:0035999">
    <property type="term" value="P:tetrahydrofolate interconversion"/>
    <property type="evidence" value="ECO:0007669"/>
    <property type="project" value="UniProtKB-UniRule"/>
</dbReference>
<reference evidence="16" key="1">
    <citation type="journal article" date="2014" name="Int. J. Syst. Evol. Microbiol.">
        <title>Complete genome sequence of Corynebacterium casei LMG S-19264T (=DSM 44701T), isolated from a smear-ripened cheese.</title>
        <authorList>
            <consortium name="US DOE Joint Genome Institute (JGI-PGF)"/>
            <person name="Walter F."/>
            <person name="Albersmeier A."/>
            <person name="Kalinowski J."/>
            <person name="Ruckert C."/>
        </authorList>
    </citation>
    <scope>NUCLEOTIDE SEQUENCE</scope>
    <source>
        <strain evidence="16">JCM 18487</strain>
    </source>
</reference>
<comment type="catalytic activity">
    <reaction evidence="12">
        <text>(6R)-5,10-methenyltetrahydrofolate + H2O = (6R)-10-formyltetrahydrofolate + H(+)</text>
        <dbReference type="Rhea" id="RHEA:23700"/>
        <dbReference type="ChEBI" id="CHEBI:15377"/>
        <dbReference type="ChEBI" id="CHEBI:15378"/>
        <dbReference type="ChEBI" id="CHEBI:57455"/>
        <dbReference type="ChEBI" id="CHEBI:195366"/>
        <dbReference type="EC" id="3.5.4.9"/>
    </reaction>
</comment>
<keyword evidence="11 12" id="KW-0511">Multifunctional enzyme</keyword>
<evidence type="ECO:0000256" key="3">
    <source>
        <dbReference type="ARBA" id="ARBA00022563"/>
    </source>
</evidence>
<dbReference type="CDD" id="cd01080">
    <property type="entry name" value="NAD_bind_m-THF_DH_Cyclohyd"/>
    <property type="match status" value="1"/>
</dbReference>
<dbReference type="PANTHER" id="PTHR48099">
    <property type="entry name" value="C-1-TETRAHYDROFOLATE SYNTHASE, CYTOPLASMIC-RELATED"/>
    <property type="match status" value="1"/>
</dbReference>
<evidence type="ECO:0000256" key="4">
    <source>
        <dbReference type="ARBA" id="ARBA00022605"/>
    </source>
</evidence>
<evidence type="ECO:0000259" key="14">
    <source>
        <dbReference type="Pfam" id="PF00763"/>
    </source>
</evidence>
<dbReference type="EC" id="3.5.4.9" evidence="12"/>
<feature type="region of interest" description="Disordered" evidence="13">
    <location>
        <begin position="283"/>
        <end position="307"/>
    </location>
</feature>
<comment type="caution">
    <text evidence="12">Lacks conserved residue(s) required for the propagation of feature annotation.</text>
</comment>
<keyword evidence="3 12" id="KW-0554">One-carbon metabolism</keyword>
<dbReference type="GO" id="GO:0009086">
    <property type="term" value="P:methionine biosynthetic process"/>
    <property type="evidence" value="ECO:0007669"/>
    <property type="project" value="UniProtKB-KW"/>
</dbReference>
<dbReference type="AlphaFoldDB" id="A0A917NLZ8"/>
<dbReference type="InterPro" id="IPR000672">
    <property type="entry name" value="THF_DH/CycHdrlase"/>
</dbReference>
<keyword evidence="17" id="KW-1185">Reference proteome</keyword>
<evidence type="ECO:0000259" key="15">
    <source>
        <dbReference type="Pfam" id="PF02882"/>
    </source>
</evidence>
<dbReference type="Pfam" id="PF02882">
    <property type="entry name" value="THF_DHG_CYH_C"/>
    <property type="match status" value="1"/>
</dbReference>
<dbReference type="PANTHER" id="PTHR48099:SF5">
    <property type="entry name" value="C-1-TETRAHYDROFOLATE SYNTHASE, CYTOPLASMIC"/>
    <property type="match status" value="1"/>
</dbReference>
<dbReference type="InterPro" id="IPR046346">
    <property type="entry name" value="Aminoacid_DH-like_N_sf"/>
</dbReference>
<evidence type="ECO:0000256" key="13">
    <source>
        <dbReference type="SAM" id="MobiDB-lite"/>
    </source>
</evidence>
<dbReference type="Proteomes" id="UP000637695">
    <property type="component" value="Unassembled WGS sequence"/>
</dbReference>
<dbReference type="Gene3D" id="3.40.50.720">
    <property type="entry name" value="NAD(P)-binding Rossmann-like Domain"/>
    <property type="match status" value="1"/>
</dbReference>
<evidence type="ECO:0000256" key="12">
    <source>
        <dbReference type="HAMAP-Rule" id="MF_01576"/>
    </source>
</evidence>
<dbReference type="EC" id="1.5.1.5" evidence="12"/>
<comment type="function">
    <text evidence="12">Catalyzes the oxidation of 5,10-methylenetetrahydrofolate to 5,10-methenyltetrahydrofolate and then the hydrolysis of 5,10-methenyltetrahydrofolate to 10-formyltetrahydrofolate.</text>
</comment>
<dbReference type="GO" id="GO:0000105">
    <property type="term" value="P:L-histidine biosynthetic process"/>
    <property type="evidence" value="ECO:0007669"/>
    <property type="project" value="UniProtKB-KW"/>
</dbReference>
<name>A0A917NLZ8_9BACL</name>
<keyword evidence="10 12" id="KW-0486">Methionine biosynthesis</keyword>
<evidence type="ECO:0000256" key="8">
    <source>
        <dbReference type="ARBA" id="ARBA00023002"/>
    </source>
</evidence>
<evidence type="ECO:0000256" key="2">
    <source>
        <dbReference type="ARBA" id="ARBA00011738"/>
    </source>
</evidence>
<dbReference type="SUPFAM" id="SSF53223">
    <property type="entry name" value="Aminoacid dehydrogenase-like, N-terminal domain"/>
    <property type="match status" value="1"/>
</dbReference>
<dbReference type="Pfam" id="PF00763">
    <property type="entry name" value="THF_DHG_CYH"/>
    <property type="match status" value="1"/>
</dbReference>
<dbReference type="Gene3D" id="3.40.50.10860">
    <property type="entry name" value="Leucine Dehydrogenase, chain A, domain 1"/>
    <property type="match status" value="1"/>
</dbReference>
<keyword evidence="8 12" id="KW-0560">Oxidoreductase</keyword>
<evidence type="ECO:0000256" key="7">
    <source>
        <dbReference type="ARBA" id="ARBA00022857"/>
    </source>
</evidence>
<keyword evidence="9 12" id="KW-0368">Histidine biosynthesis</keyword>
<evidence type="ECO:0000256" key="5">
    <source>
        <dbReference type="ARBA" id="ARBA00022755"/>
    </source>
</evidence>
<reference evidence="16" key="2">
    <citation type="submission" date="2020-09" db="EMBL/GenBank/DDBJ databases">
        <authorList>
            <person name="Sun Q."/>
            <person name="Ohkuma M."/>
        </authorList>
    </citation>
    <scope>NUCLEOTIDE SEQUENCE</scope>
    <source>
        <strain evidence="16">JCM 18487</strain>
    </source>
</reference>
<evidence type="ECO:0000313" key="16">
    <source>
        <dbReference type="EMBL" id="GGJ10157.1"/>
    </source>
</evidence>
<evidence type="ECO:0000313" key="17">
    <source>
        <dbReference type="Proteomes" id="UP000637695"/>
    </source>
</evidence>
<keyword evidence="5 12" id="KW-0658">Purine biosynthesis</keyword>
<sequence length="307" mass="32893">MGMALSGKPVADTIRAAVSARTARWRAEGVRPRMVILLIDGDPASACYAEAKVRTARRIGIEAQVWHFPRDVREAELIESIARLNADDKVHGVMLELPLPPHLDEQRIVEAIDPCKDVDGLTSANRMANLTGAPGIYPATPLACVALLRAYGYSLYGKRVTLVGCGKTVGQPLLHVLLRERATVTVCHEATVDIAFHLRTAEIAFVAVGKAGLITKEMVHKDLVLIDAGINQTPDGRIVGDVDPAVADVVAALSPTPGGVGTVTTMQLFANLMHALDLQVARHERPSAQHTSAPPAQDRLVFGPEAR</sequence>
<dbReference type="PRINTS" id="PR00085">
    <property type="entry name" value="THFDHDRGNASE"/>
</dbReference>
<dbReference type="SUPFAM" id="SSF51735">
    <property type="entry name" value="NAD(P)-binding Rossmann-fold domains"/>
    <property type="match status" value="1"/>
</dbReference>
<gene>
    <name evidence="12" type="primary">folD</name>
    <name evidence="16" type="ORF">GCM10010885_19150</name>
</gene>
<comment type="subunit">
    <text evidence="2 12">Homodimer.</text>
</comment>
<feature type="binding site" evidence="12">
    <location>
        <position position="230"/>
    </location>
    <ligand>
        <name>NADP(+)</name>
        <dbReference type="ChEBI" id="CHEBI:58349"/>
    </ligand>
</feature>
<protein>
    <recommendedName>
        <fullName evidence="12">Bifunctional protein FolD</fullName>
    </recommendedName>
    <domain>
        <recommendedName>
            <fullName evidence="12">Methylenetetrahydrofolate dehydrogenase</fullName>
            <ecNumber evidence="12">1.5.1.5</ecNumber>
        </recommendedName>
    </domain>
    <domain>
        <recommendedName>
            <fullName evidence="12">Methenyltetrahydrofolate cyclohydrolase</fullName>
            <ecNumber evidence="12">3.5.4.9</ecNumber>
        </recommendedName>
    </domain>
</protein>
<evidence type="ECO:0000256" key="9">
    <source>
        <dbReference type="ARBA" id="ARBA00023102"/>
    </source>
</evidence>
<dbReference type="InterPro" id="IPR020630">
    <property type="entry name" value="THF_DH/CycHdrlase_cat_dom"/>
</dbReference>
<comment type="pathway">
    <text evidence="1 12">One-carbon metabolism; tetrahydrofolate interconversion.</text>
</comment>
<comment type="similarity">
    <text evidence="12">Belongs to the tetrahydrofolate dehydrogenase/cyclohydrolase family.</text>
</comment>
<organism evidence="16 17">
    <name type="scientific">Alicyclobacillus cellulosilyticus</name>
    <dbReference type="NCBI Taxonomy" id="1003997"/>
    <lineage>
        <taxon>Bacteria</taxon>
        <taxon>Bacillati</taxon>
        <taxon>Bacillota</taxon>
        <taxon>Bacilli</taxon>
        <taxon>Bacillales</taxon>
        <taxon>Alicyclobacillaceae</taxon>
        <taxon>Alicyclobacillus</taxon>
    </lineage>
</organism>
<dbReference type="HAMAP" id="MF_01576">
    <property type="entry name" value="THF_DHG_CYH"/>
    <property type="match status" value="1"/>
</dbReference>
<dbReference type="GO" id="GO:0005829">
    <property type="term" value="C:cytosol"/>
    <property type="evidence" value="ECO:0007669"/>
    <property type="project" value="TreeGrafter"/>
</dbReference>
<dbReference type="InterPro" id="IPR020631">
    <property type="entry name" value="THF_DH/CycHdrlase_NAD-bd_dom"/>
</dbReference>
<evidence type="ECO:0000256" key="11">
    <source>
        <dbReference type="ARBA" id="ARBA00023268"/>
    </source>
</evidence>
<evidence type="ECO:0000256" key="1">
    <source>
        <dbReference type="ARBA" id="ARBA00004777"/>
    </source>
</evidence>
<keyword evidence="4 12" id="KW-0028">Amino-acid biosynthesis</keyword>
<keyword evidence="7 12" id="KW-0521">NADP</keyword>
<accession>A0A917NLZ8</accession>
<proteinExistence type="inferred from homology"/>